<gene>
    <name evidence="7" type="ORF">I7X39_13580</name>
</gene>
<protein>
    <submittedName>
        <fullName evidence="7">PLP-dependent aminotransferase family protein</fullName>
    </submittedName>
</protein>
<evidence type="ECO:0000313" key="7">
    <source>
        <dbReference type="EMBL" id="MBH9577930.1"/>
    </source>
</evidence>
<organism evidence="7 8">
    <name type="scientific">Inhella proteolytica</name>
    <dbReference type="NCBI Taxonomy" id="2795029"/>
    <lineage>
        <taxon>Bacteria</taxon>
        <taxon>Pseudomonadati</taxon>
        <taxon>Pseudomonadota</taxon>
        <taxon>Betaproteobacteria</taxon>
        <taxon>Burkholderiales</taxon>
        <taxon>Sphaerotilaceae</taxon>
        <taxon>Inhella</taxon>
    </lineage>
</organism>
<dbReference type="RefSeq" id="WP_198111705.1">
    <property type="nucleotide sequence ID" value="NZ_JAEDAK010000009.1"/>
</dbReference>
<evidence type="ECO:0000256" key="1">
    <source>
        <dbReference type="ARBA" id="ARBA00005384"/>
    </source>
</evidence>
<evidence type="ECO:0000256" key="2">
    <source>
        <dbReference type="ARBA" id="ARBA00022898"/>
    </source>
</evidence>
<evidence type="ECO:0000256" key="5">
    <source>
        <dbReference type="ARBA" id="ARBA00023163"/>
    </source>
</evidence>
<name>A0A931J487_9BURK</name>
<dbReference type="InterPro" id="IPR051446">
    <property type="entry name" value="HTH_trans_reg/aminotransferase"/>
</dbReference>
<dbReference type="Gene3D" id="3.90.1150.10">
    <property type="entry name" value="Aspartate Aminotransferase, domain 1"/>
    <property type="match status" value="1"/>
</dbReference>
<sequence>MWIPQLVEGDGPIYLRLADTLRRDIQQGVLEAGERLPTLKELAAALGITPGTVGRAYQAVHREGLVSGEVGRGTFVCERALPPPGAPAAPAVLGLDMSIVKPNAALQESFVRAALAELAQSARLPDMLDYTPDGANSQHLQAGAQWLQEAGLAAQPEQVLLTCGGQHGLWLAVAALTRPGDLVLCESLCYPGVASVVQLLGRRLRGVPMDAQGLQPEALRALCEQERPALLICIPNLQNPTGTTLPLERRRQIAALAREFDFKLVDDDLYGFLATEALPPLASLAPERTLYLTSLSKSVASTVRLGYVHAPPQWLTALAAAVRSSVWMVSPLLAELATQLIRSGKAREMAHRQREEAQARQTLARAYLGGLNLRAHPTAFHLWLELPQAWSSGDQFAALARGHQLIVAAGDSFSMNRDGEGRRHVRLALMDGSRERLEYALTKLAGLAASPDAVWL</sequence>
<dbReference type="PANTHER" id="PTHR46577:SF1">
    <property type="entry name" value="HTH-TYPE TRANSCRIPTIONAL REGULATORY PROTEIN GABR"/>
    <property type="match status" value="1"/>
</dbReference>
<dbReference type="InterPro" id="IPR036390">
    <property type="entry name" value="WH_DNA-bd_sf"/>
</dbReference>
<dbReference type="CDD" id="cd07377">
    <property type="entry name" value="WHTH_GntR"/>
    <property type="match status" value="1"/>
</dbReference>
<keyword evidence="3" id="KW-0805">Transcription regulation</keyword>
<dbReference type="Proteomes" id="UP000613266">
    <property type="component" value="Unassembled WGS sequence"/>
</dbReference>
<dbReference type="SMART" id="SM00345">
    <property type="entry name" value="HTH_GNTR"/>
    <property type="match status" value="1"/>
</dbReference>
<dbReference type="InterPro" id="IPR000524">
    <property type="entry name" value="Tscrpt_reg_HTH_GntR"/>
</dbReference>
<dbReference type="InterPro" id="IPR036388">
    <property type="entry name" value="WH-like_DNA-bd_sf"/>
</dbReference>
<dbReference type="InterPro" id="IPR015421">
    <property type="entry name" value="PyrdxlP-dep_Trfase_major"/>
</dbReference>
<dbReference type="InterPro" id="IPR015422">
    <property type="entry name" value="PyrdxlP-dep_Trfase_small"/>
</dbReference>
<keyword evidence="4" id="KW-0238">DNA-binding</keyword>
<dbReference type="SUPFAM" id="SSF53383">
    <property type="entry name" value="PLP-dependent transferases"/>
    <property type="match status" value="1"/>
</dbReference>
<dbReference type="PANTHER" id="PTHR46577">
    <property type="entry name" value="HTH-TYPE TRANSCRIPTIONAL REGULATORY PROTEIN GABR"/>
    <property type="match status" value="1"/>
</dbReference>
<dbReference type="GO" id="GO:0003677">
    <property type="term" value="F:DNA binding"/>
    <property type="evidence" value="ECO:0007669"/>
    <property type="project" value="UniProtKB-KW"/>
</dbReference>
<dbReference type="Gene3D" id="3.40.640.10">
    <property type="entry name" value="Type I PLP-dependent aspartate aminotransferase-like (Major domain)"/>
    <property type="match status" value="1"/>
</dbReference>
<evidence type="ECO:0000259" key="6">
    <source>
        <dbReference type="PROSITE" id="PS50949"/>
    </source>
</evidence>
<evidence type="ECO:0000256" key="3">
    <source>
        <dbReference type="ARBA" id="ARBA00023015"/>
    </source>
</evidence>
<keyword evidence="7" id="KW-0808">Transferase</keyword>
<dbReference type="InterPro" id="IPR004839">
    <property type="entry name" value="Aminotransferase_I/II_large"/>
</dbReference>
<dbReference type="InterPro" id="IPR015424">
    <property type="entry name" value="PyrdxlP-dep_Trfase"/>
</dbReference>
<dbReference type="CDD" id="cd00609">
    <property type="entry name" value="AAT_like"/>
    <property type="match status" value="1"/>
</dbReference>
<dbReference type="Gene3D" id="1.10.10.10">
    <property type="entry name" value="Winged helix-like DNA-binding domain superfamily/Winged helix DNA-binding domain"/>
    <property type="match status" value="1"/>
</dbReference>
<keyword evidence="7" id="KW-0032">Aminotransferase</keyword>
<accession>A0A931J487</accession>
<dbReference type="Pfam" id="PF00392">
    <property type="entry name" value="GntR"/>
    <property type="match status" value="1"/>
</dbReference>
<proteinExistence type="inferred from homology"/>
<keyword evidence="5" id="KW-0804">Transcription</keyword>
<comment type="caution">
    <text evidence="7">The sequence shown here is derived from an EMBL/GenBank/DDBJ whole genome shotgun (WGS) entry which is preliminary data.</text>
</comment>
<comment type="similarity">
    <text evidence="1">In the C-terminal section; belongs to the class-I pyridoxal-phosphate-dependent aminotransferase family.</text>
</comment>
<keyword evidence="8" id="KW-1185">Reference proteome</keyword>
<evidence type="ECO:0000256" key="4">
    <source>
        <dbReference type="ARBA" id="ARBA00023125"/>
    </source>
</evidence>
<reference evidence="7" key="1">
    <citation type="submission" date="2020-12" db="EMBL/GenBank/DDBJ databases">
        <title>The genome sequence of Inhella sp. 1Y17.</title>
        <authorList>
            <person name="Liu Y."/>
        </authorList>
    </citation>
    <scope>NUCLEOTIDE SEQUENCE</scope>
    <source>
        <strain evidence="7">1Y17</strain>
    </source>
</reference>
<dbReference type="GO" id="GO:0003700">
    <property type="term" value="F:DNA-binding transcription factor activity"/>
    <property type="evidence" value="ECO:0007669"/>
    <property type="project" value="InterPro"/>
</dbReference>
<dbReference type="EMBL" id="JAEDAK010000009">
    <property type="protein sequence ID" value="MBH9577930.1"/>
    <property type="molecule type" value="Genomic_DNA"/>
</dbReference>
<dbReference type="AlphaFoldDB" id="A0A931J487"/>
<dbReference type="Pfam" id="PF00155">
    <property type="entry name" value="Aminotran_1_2"/>
    <property type="match status" value="1"/>
</dbReference>
<feature type="domain" description="HTH gntR-type" evidence="6">
    <location>
        <begin position="11"/>
        <end position="79"/>
    </location>
</feature>
<keyword evidence="2" id="KW-0663">Pyridoxal phosphate</keyword>
<evidence type="ECO:0000313" key="8">
    <source>
        <dbReference type="Proteomes" id="UP000613266"/>
    </source>
</evidence>
<dbReference type="GO" id="GO:0008483">
    <property type="term" value="F:transaminase activity"/>
    <property type="evidence" value="ECO:0007669"/>
    <property type="project" value="UniProtKB-KW"/>
</dbReference>
<dbReference type="SUPFAM" id="SSF46785">
    <property type="entry name" value="Winged helix' DNA-binding domain"/>
    <property type="match status" value="1"/>
</dbReference>
<dbReference type="PROSITE" id="PS50949">
    <property type="entry name" value="HTH_GNTR"/>
    <property type="match status" value="1"/>
</dbReference>
<dbReference type="GO" id="GO:0030170">
    <property type="term" value="F:pyridoxal phosphate binding"/>
    <property type="evidence" value="ECO:0007669"/>
    <property type="project" value="InterPro"/>
</dbReference>